<sequence length="352" mass="38058">MGHAAGFVAVPDFPILDDQEFREIPISDPRSAVLVVCYTSGTTGMPKGVNITHYNFVACFCTSRLHVPWGKGDIFFGSQPITHMCGVLFPVIAMLDGACCALVPAKLTPREIMDAVDKHKATATLFFPTQLQAIVREMQRTGRGLPSMRAIAAGGSVLTASAATAARESFSGLKLLLNMYGMTESCGIIACDAGYYDENGRFFITERLKQMIKCMDNQVVPTELEELLLRHHVDEIDEVSVVGIPHPDFGEAPAAAVVLTGKGRTQDIRALAEKIKATVSANLAVHKHLHGGVYFVGLLPEDRDGESQQSRPGALSVEMSRTRSNIPEATAASWEMTTRTWRPGLLTTAPGV</sequence>
<organism evidence="1 2">
    <name type="scientific">Hyalomma asiaticum</name>
    <name type="common">Tick</name>
    <dbReference type="NCBI Taxonomy" id="266040"/>
    <lineage>
        <taxon>Eukaryota</taxon>
        <taxon>Metazoa</taxon>
        <taxon>Ecdysozoa</taxon>
        <taxon>Arthropoda</taxon>
        <taxon>Chelicerata</taxon>
        <taxon>Arachnida</taxon>
        <taxon>Acari</taxon>
        <taxon>Parasitiformes</taxon>
        <taxon>Ixodida</taxon>
        <taxon>Ixodoidea</taxon>
        <taxon>Ixodidae</taxon>
        <taxon>Hyalomminae</taxon>
        <taxon>Hyalomma</taxon>
    </lineage>
</organism>
<dbReference type="EMBL" id="CM023483">
    <property type="protein sequence ID" value="KAH6935016.1"/>
    <property type="molecule type" value="Genomic_DNA"/>
</dbReference>
<protein>
    <submittedName>
        <fullName evidence="1">Uncharacterized protein</fullName>
    </submittedName>
</protein>
<proteinExistence type="predicted"/>
<comment type="caution">
    <text evidence="1">The sequence shown here is derived from an EMBL/GenBank/DDBJ whole genome shotgun (WGS) entry which is preliminary data.</text>
</comment>
<keyword evidence="2" id="KW-1185">Reference proteome</keyword>
<dbReference type="Proteomes" id="UP000821845">
    <property type="component" value="Chromosome 3"/>
</dbReference>
<accession>A0ACB7SM27</accession>
<gene>
    <name evidence="1" type="ORF">HPB50_002965</name>
</gene>
<evidence type="ECO:0000313" key="1">
    <source>
        <dbReference type="EMBL" id="KAH6935016.1"/>
    </source>
</evidence>
<evidence type="ECO:0000313" key="2">
    <source>
        <dbReference type="Proteomes" id="UP000821845"/>
    </source>
</evidence>
<reference evidence="1" key="1">
    <citation type="submission" date="2020-05" db="EMBL/GenBank/DDBJ databases">
        <title>Large-scale comparative analyses of tick genomes elucidate their genetic diversity and vector capacities.</title>
        <authorList>
            <person name="Jia N."/>
            <person name="Wang J."/>
            <person name="Shi W."/>
            <person name="Du L."/>
            <person name="Sun Y."/>
            <person name="Zhan W."/>
            <person name="Jiang J."/>
            <person name="Wang Q."/>
            <person name="Zhang B."/>
            <person name="Ji P."/>
            <person name="Sakyi L.B."/>
            <person name="Cui X."/>
            <person name="Yuan T."/>
            <person name="Jiang B."/>
            <person name="Yang W."/>
            <person name="Lam T.T.-Y."/>
            <person name="Chang Q."/>
            <person name="Ding S."/>
            <person name="Wang X."/>
            <person name="Zhu J."/>
            <person name="Ruan X."/>
            <person name="Zhao L."/>
            <person name="Wei J."/>
            <person name="Que T."/>
            <person name="Du C."/>
            <person name="Cheng J."/>
            <person name="Dai P."/>
            <person name="Han X."/>
            <person name="Huang E."/>
            <person name="Gao Y."/>
            <person name="Liu J."/>
            <person name="Shao H."/>
            <person name="Ye R."/>
            <person name="Li L."/>
            <person name="Wei W."/>
            <person name="Wang X."/>
            <person name="Wang C."/>
            <person name="Yang T."/>
            <person name="Huo Q."/>
            <person name="Li W."/>
            <person name="Guo W."/>
            <person name="Chen H."/>
            <person name="Zhou L."/>
            <person name="Ni X."/>
            <person name="Tian J."/>
            <person name="Zhou Y."/>
            <person name="Sheng Y."/>
            <person name="Liu T."/>
            <person name="Pan Y."/>
            <person name="Xia L."/>
            <person name="Li J."/>
            <person name="Zhao F."/>
            <person name="Cao W."/>
        </authorList>
    </citation>
    <scope>NUCLEOTIDE SEQUENCE</scope>
    <source>
        <strain evidence="1">Hyas-2018</strain>
    </source>
</reference>
<name>A0ACB7SM27_HYAAI</name>